<keyword evidence="3" id="KW-1185">Reference proteome</keyword>
<proteinExistence type="predicted"/>
<feature type="region of interest" description="Disordered" evidence="1">
    <location>
        <begin position="81"/>
        <end position="164"/>
    </location>
</feature>
<name>A0ABU8KUF5_9HYPH</name>
<protein>
    <submittedName>
        <fullName evidence="2">Uncharacterized protein</fullName>
    </submittedName>
</protein>
<evidence type="ECO:0000313" key="2">
    <source>
        <dbReference type="EMBL" id="MEI9408893.1"/>
    </source>
</evidence>
<dbReference type="EMBL" id="JAPYKS010000005">
    <property type="protein sequence ID" value="MEI9408893.1"/>
    <property type="molecule type" value="Genomic_DNA"/>
</dbReference>
<reference evidence="2 3" key="1">
    <citation type="submission" date="2022-12" db="EMBL/GenBank/DDBJ databases">
        <authorList>
            <person name="Muema E."/>
        </authorList>
    </citation>
    <scope>NUCLEOTIDE SEQUENCE [LARGE SCALE GENOMIC DNA]</scope>
    <source>
        <strain evidence="3">1326</strain>
    </source>
</reference>
<comment type="caution">
    <text evidence="2">The sequence shown here is derived from an EMBL/GenBank/DDBJ whole genome shotgun (WGS) entry which is preliminary data.</text>
</comment>
<sequence length="164" mass="17376">MAKVQNGAIDASFVITHGANLEAVSDLCKTFAAAWLGHPHGHKNRSVLTRAALGSVVSLRSRNFRSRRRLTCLHEMFSLARKGATMTKEGSTSKPAVRSPNAGGLPHPRRDANATDAGAKPVTPKTAGASRPSSVPLDNPVANRNAGRPRQASTTPRPTDKPLD</sequence>
<evidence type="ECO:0000256" key="1">
    <source>
        <dbReference type="SAM" id="MobiDB-lite"/>
    </source>
</evidence>
<dbReference type="Proteomes" id="UP001387293">
    <property type="component" value="Unassembled WGS sequence"/>
</dbReference>
<evidence type="ECO:0000313" key="3">
    <source>
        <dbReference type="Proteomes" id="UP001387293"/>
    </source>
</evidence>
<gene>
    <name evidence="2" type="ORF">O7A60_08940</name>
</gene>
<organism evidence="2 3">
    <name type="scientific">Mesorhizobium salmacidum</name>
    <dbReference type="NCBI Taxonomy" id="3015171"/>
    <lineage>
        <taxon>Bacteria</taxon>
        <taxon>Pseudomonadati</taxon>
        <taxon>Pseudomonadota</taxon>
        <taxon>Alphaproteobacteria</taxon>
        <taxon>Hyphomicrobiales</taxon>
        <taxon>Phyllobacteriaceae</taxon>
        <taxon>Mesorhizobium</taxon>
    </lineage>
</organism>
<accession>A0ABU8KUF5</accession>
<dbReference type="RefSeq" id="WP_337105927.1">
    <property type="nucleotide sequence ID" value="NZ_JAPYKS010000005.1"/>
</dbReference>